<keyword evidence="4" id="KW-1185">Reference proteome</keyword>
<dbReference type="GO" id="GO:0005634">
    <property type="term" value="C:nucleus"/>
    <property type="evidence" value="ECO:0007669"/>
    <property type="project" value="TreeGrafter"/>
</dbReference>
<feature type="non-terminal residue" evidence="3">
    <location>
        <position position="1"/>
    </location>
</feature>
<dbReference type="PROSITE" id="PS50838">
    <property type="entry name" value="MAGE"/>
    <property type="match status" value="1"/>
</dbReference>
<dbReference type="AlphaFoldDB" id="A0A310SQ32"/>
<feature type="compositionally biased region" description="Low complexity" evidence="1">
    <location>
        <begin position="301"/>
        <end position="318"/>
    </location>
</feature>
<evidence type="ECO:0000256" key="1">
    <source>
        <dbReference type="SAM" id="MobiDB-lite"/>
    </source>
</evidence>
<dbReference type="Proteomes" id="UP000250275">
    <property type="component" value="Unassembled WGS sequence"/>
</dbReference>
<dbReference type="FunFam" id="1.10.10.1210:FF:000001">
    <property type="entry name" value="melanoma-associated antigen D1"/>
    <property type="match status" value="1"/>
</dbReference>
<organism evidence="3 4">
    <name type="scientific">Eufriesea mexicana</name>
    <dbReference type="NCBI Taxonomy" id="516756"/>
    <lineage>
        <taxon>Eukaryota</taxon>
        <taxon>Metazoa</taxon>
        <taxon>Ecdysozoa</taxon>
        <taxon>Arthropoda</taxon>
        <taxon>Hexapoda</taxon>
        <taxon>Insecta</taxon>
        <taxon>Pterygota</taxon>
        <taxon>Neoptera</taxon>
        <taxon>Endopterygota</taxon>
        <taxon>Hymenoptera</taxon>
        <taxon>Apocrita</taxon>
        <taxon>Aculeata</taxon>
        <taxon>Apoidea</taxon>
        <taxon>Anthophila</taxon>
        <taxon>Apidae</taxon>
        <taxon>Eufriesea</taxon>
    </lineage>
</organism>
<feature type="domain" description="MAGE" evidence="2">
    <location>
        <begin position="423"/>
        <end position="569"/>
    </location>
</feature>
<sequence length="579" mass="65187">VSVGAVTSSERDAGFCSGGDEDDMSDLHSPSASEDSLEVQVTPISLKNKRKLASAPLKKRMFQQIEEETLPDEESSARMLRSPSPFRPWSYTNKSIDSKLSLPITTGERTMVNHSCVFTLLSNTPSPTISVTSNRINHHRDHHCHRRHRHHHSHHRHYHYQHYCNANHKRNLDDDDSYENSKGTSFRKQYNSQSRESLPDRLGQSTQTYAVQIEKRDFSRQKLDNTIISCATSTIMSKTTLSPTTILSSITHPRLQEEPLSLVLRGDVTARVPSHPAVNGSYEKTCSYSIERANVSTTSPLSSSLSLSSSSSSSSSSLSLSSSSSSSSLLSHCQQDHRSCSNGGNSCSMAGTTASMITTMATTTTTMVTNVQNGQARQHPVTGQQRNYKNMTRERRIEANARERTRVHTISAAFDTLRRAIPIFGYELVELEGNKYMLVNEIQNELPHIHPSAMEGNRQVLLFLVLTHIFMHEESCTKESLWDFLTNLGILSLDNHAYFGNIDHLITEVFVAQKYLDKITIEKSDSIEVEFKWGPRAEYEFSRRAALDFVSQVYNGRPINSWPLQFKSLIAREKSNQLQ</sequence>
<dbReference type="SUPFAM" id="SSF47459">
    <property type="entry name" value="HLH, helix-loop-helix DNA-binding domain"/>
    <property type="match status" value="1"/>
</dbReference>
<dbReference type="GO" id="GO:0046983">
    <property type="term" value="F:protein dimerization activity"/>
    <property type="evidence" value="ECO:0007669"/>
    <property type="project" value="InterPro"/>
</dbReference>
<dbReference type="InterPro" id="IPR036638">
    <property type="entry name" value="HLH_DNA-bd_sf"/>
</dbReference>
<dbReference type="PANTHER" id="PTHR11736:SF14">
    <property type="entry name" value="NSE3 HOMOLOG, SMC5-SMC6 COMPLEX COMPONENT"/>
    <property type="match status" value="1"/>
</dbReference>
<dbReference type="Pfam" id="PF00010">
    <property type="entry name" value="HLH"/>
    <property type="match status" value="1"/>
</dbReference>
<dbReference type="PANTHER" id="PTHR11736">
    <property type="entry name" value="MELANOMA-ASSOCIATED ANTIGEN MAGE ANTIGEN"/>
    <property type="match status" value="1"/>
</dbReference>
<feature type="region of interest" description="Disordered" evidence="1">
    <location>
        <begin position="1"/>
        <end position="40"/>
    </location>
</feature>
<evidence type="ECO:0000259" key="2">
    <source>
        <dbReference type="PROSITE" id="PS50838"/>
    </source>
</evidence>
<reference evidence="3 4" key="1">
    <citation type="submission" date="2015-07" db="EMBL/GenBank/DDBJ databases">
        <title>The genome of Eufriesea mexicana.</title>
        <authorList>
            <person name="Pan H."/>
            <person name="Kapheim K."/>
        </authorList>
    </citation>
    <scope>NUCLEOTIDE SEQUENCE [LARGE SCALE GENOMIC DNA]</scope>
    <source>
        <strain evidence="3">0111107269</strain>
        <tissue evidence="3">Whole body</tissue>
    </source>
</reference>
<protein>
    <submittedName>
        <fullName evidence="3">Melanoma-associated antigen G1</fullName>
    </submittedName>
</protein>
<dbReference type="Pfam" id="PF01454">
    <property type="entry name" value="MAGE"/>
    <property type="match status" value="1"/>
</dbReference>
<dbReference type="InterPro" id="IPR002190">
    <property type="entry name" value="MHD_dom"/>
</dbReference>
<dbReference type="SMART" id="SM01373">
    <property type="entry name" value="MAGE"/>
    <property type="match status" value="1"/>
</dbReference>
<dbReference type="InterPro" id="IPR041899">
    <property type="entry name" value="MAGE_WH2"/>
</dbReference>
<name>A0A310SQ32_9HYME</name>
<feature type="compositionally biased region" description="Polar residues" evidence="1">
    <location>
        <begin position="180"/>
        <end position="196"/>
    </location>
</feature>
<evidence type="ECO:0000313" key="4">
    <source>
        <dbReference type="Proteomes" id="UP000250275"/>
    </source>
</evidence>
<dbReference type="InterPro" id="IPR011598">
    <property type="entry name" value="bHLH_dom"/>
</dbReference>
<feature type="region of interest" description="Disordered" evidence="1">
    <location>
        <begin position="299"/>
        <end position="318"/>
    </location>
</feature>
<dbReference type="InterPro" id="IPR037445">
    <property type="entry name" value="MAGE"/>
</dbReference>
<dbReference type="Gene3D" id="1.10.10.1210">
    <property type="entry name" value="MAGE homology domain, winged helix WH2 motif"/>
    <property type="match status" value="1"/>
</dbReference>
<proteinExistence type="predicted"/>
<feature type="region of interest" description="Disordered" evidence="1">
    <location>
        <begin position="174"/>
        <end position="204"/>
    </location>
</feature>
<evidence type="ECO:0000313" key="3">
    <source>
        <dbReference type="EMBL" id="OAD57025.1"/>
    </source>
</evidence>
<dbReference type="EMBL" id="KQ761783">
    <property type="protein sequence ID" value="OAD57025.1"/>
    <property type="molecule type" value="Genomic_DNA"/>
</dbReference>
<dbReference type="Gene3D" id="4.10.280.10">
    <property type="entry name" value="Helix-loop-helix DNA-binding domain"/>
    <property type="match status" value="1"/>
</dbReference>
<accession>A0A310SQ32</accession>
<gene>
    <name evidence="3" type="ORF">WN48_02824</name>
</gene>
<dbReference type="OrthoDB" id="205198at2759"/>